<dbReference type="EMBL" id="RCMV01000586">
    <property type="protein sequence ID" value="KAG3215081.1"/>
    <property type="molecule type" value="Genomic_DNA"/>
</dbReference>
<dbReference type="EMBL" id="RCMI01000570">
    <property type="protein sequence ID" value="KAG2905253.1"/>
    <property type="molecule type" value="Genomic_DNA"/>
</dbReference>
<evidence type="ECO:0000313" key="2">
    <source>
        <dbReference type="EMBL" id="KAG2851185.1"/>
    </source>
</evidence>
<feature type="compositionally biased region" description="Basic and acidic residues" evidence="1">
    <location>
        <begin position="169"/>
        <end position="191"/>
    </location>
</feature>
<evidence type="ECO:0000313" key="5">
    <source>
        <dbReference type="EMBL" id="KAG2982804.1"/>
    </source>
</evidence>
<evidence type="ECO:0000313" key="7">
    <source>
        <dbReference type="Proteomes" id="UP000774804"/>
    </source>
</evidence>
<feature type="compositionally biased region" description="Acidic residues" evidence="1">
    <location>
        <begin position="103"/>
        <end position="123"/>
    </location>
</feature>
<sequence>MLQRSVSRWYSTSRCARRHIQEFFTTTHRDPLSYRFRKTKSQKVLVLHKCTISKTRAGKATHATLASMPPANKAGEKKRSRPKKTEATVPKKKKQRRRKNSWDYEDDDGDVEFEDAGDDDSESEDKAPKPKKKRALPRKAPVKKEEKVPPVQKKKKATNVAQDEDQDDERDRALLEEKHRSRKQQYEHDSEQLLQEAEEERKKRKKEVDRLVAEKMREYDAKQRSREGADAEKKALRDHIKELESQFASFKRSTGPDDVVTVNAAAASAATAVQNSEAILQLNQANKLLELYRVVTSTDIRLIQSCDDDDDADDCTEVVCTTTDSATGNQFEFELAVPAIASSEIEYLPSETPPTGIKVPSYLREELSFSRSEMTKFIRSVLDVVIRKKKA</sequence>
<dbReference type="EMBL" id="RCMG01000626">
    <property type="protein sequence ID" value="KAG2851185.1"/>
    <property type="molecule type" value="Genomic_DNA"/>
</dbReference>
<reference evidence="3" key="1">
    <citation type="submission" date="2018-10" db="EMBL/GenBank/DDBJ databases">
        <title>Effector identification in a new, highly contiguous assembly of the strawberry crown rot pathogen Phytophthora cactorum.</title>
        <authorList>
            <person name="Armitage A.D."/>
            <person name="Nellist C.F."/>
            <person name="Bates H."/>
            <person name="Vickerstaff R.J."/>
            <person name="Harrison R.J."/>
        </authorList>
    </citation>
    <scope>NUCLEOTIDE SEQUENCE</scope>
    <source>
        <strain evidence="2">15-7</strain>
        <strain evidence="3">4032</strain>
        <strain evidence="4">4040</strain>
        <strain evidence="5">P415</strain>
        <strain evidence="6">P421</strain>
    </source>
</reference>
<evidence type="ECO:0000313" key="4">
    <source>
        <dbReference type="EMBL" id="KAG2918134.1"/>
    </source>
</evidence>
<feature type="region of interest" description="Disordered" evidence="1">
    <location>
        <begin position="56"/>
        <end position="207"/>
    </location>
</feature>
<dbReference type="EMBL" id="RCMK01000636">
    <property type="protein sequence ID" value="KAG2918134.1"/>
    <property type="molecule type" value="Genomic_DNA"/>
</dbReference>
<organism evidence="3 7">
    <name type="scientific">Phytophthora cactorum</name>
    <dbReference type="NCBI Taxonomy" id="29920"/>
    <lineage>
        <taxon>Eukaryota</taxon>
        <taxon>Sar</taxon>
        <taxon>Stramenopiles</taxon>
        <taxon>Oomycota</taxon>
        <taxon>Peronosporomycetes</taxon>
        <taxon>Peronosporales</taxon>
        <taxon>Peronosporaceae</taxon>
        <taxon>Phytophthora</taxon>
    </lineage>
</organism>
<name>A0A8T1BMW1_9STRA</name>
<accession>A0A8T1BMW1</accession>
<dbReference type="Proteomes" id="UP000774804">
    <property type="component" value="Unassembled WGS sequence"/>
</dbReference>
<dbReference type="Proteomes" id="UP000697107">
    <property type="component" value="Unassembled WGS sequence"/>
</dbReference>
<gene>
    <name evidence="2" type="ORF">PC113_g16129</name>
    <name evidence="3" type="ORF">PC115_g14693</name>
    <name evidence="4" type="ORF">PC117_g17171</name>
    <name evidence="5" type="ORF">PC118_g9780</name>
    <name evidence="6" type="ORF">PC129_g14029</name>
</gene>
<evidence type="ECO:0008006" key="8">
    <source>
        <dbReference type="Google" id="ProtNLM"/>
    </source>
</evidence>
<feature type="compositionally biased region" description="Basic residues" evidence="1">
    <location>
        <begin position="129"/>
        <end position="141"/>
    </location>
</feature>
<protein>
    <recommendedName>
        <fullName evidence="8">Monopolin complex subunit Csm1/Pcs1 C-terminal domain-containing protein</fullName>
    </recommendedName>
</protein>
<dbReference type="VEuPathDB" id="FungiDB:PC110_g432"/>
<evidence type="ECO:0000313" key="3">
    <source>
        <dbReference type="EMBL" id="KAG2905253.1"/>
    </source>
</evidence>
<dbReference type="EMBL" id="RCML01000271">
    <property type="protein sequence ID" value="KAG2982804.1"/>
    <property type="molecule type" value="Genomic_DNA"/>
</dbReference>
<comment type="caution">
    <text evidence="3">The sequence shown here is derived from an EMBL/GenBank/DDBJ whole genome shotgun (WGS) entry which is preliminary data.</text>
</comment>
<proteinExistence type="predicted"/>
<evidence type="ECO:0000313" key="6">
    <source>
        <dbReference type="EMBL" id="KAG3215081.1"/>
    </source>
</evidence>
<dbReference type="AlphaFoldDB" id="A0A8T1BMW1"/>
<dbReference type="Proteomes" id="UP000736787">
    <property type="component" value="Unassembled WGS sequence"/>
</dbReference>
<dbReference type="Proteomes" id="UP000760860">
    <property type="component" value="Unassembled WGS sequence"/>
</dbReference>
<evidence type="ECO:0000256" key="1">
    <source>
        <dbReference type="SAM" id="MobiDB-lite"/>
    </source>
</evidence>
<feature type="compositionally biased region" description="Basic residues" evidence="1">
    <location>
        <begin position="90"/>
        <end position="99"/>
    </location>
</feature>
<dbReference type="Proteomes" id="UP000735874">
    <property type="component" value="Unassembled WGS sequence"/>
</dbReference>